<proteinExistence type="predicted"/>
<name>A0A0H3VX29_SALTM</name>
<feature type="transmembrane region" description="Helical" evidence="1">
    <location>
        <begin position="23"/>
        <end position="43"/>
    </location>
</feature>
<accession>A0A0H3VX29</accession>
<reference evidence="2" key="1">
    <citation type="submission" date="2014-09" db="EMBL/GenBank/DDBJ databases">
        <title>Complete sequence of a oqxAB-harboring IncHI2 plasmid from a Salmonella Typhimurium strain.</title>
        <authorList>
            <person name="Li L.Jr."/>
            <person name="Sun J."/>
            <person name="Deng H."/>
            <person name="Liu Y."/>
        </authorList>
    </citation>
    <scope>NUCLEOTIDE SEQUENCE</scope>
    <source>
        <strain evidence="2">GDS147</strain>
        <plasmid evidence="2">pHXY0908</plasmid>
    </source>
</reference>
<evidence type="ECO:0000256" key="1">
    <source>
        <dbReference type="SAM" id="Phobius"/>
    </source>
</evidence>
<dbReference type="EMBL" id="KM877269">
    <property type="protein sequence ID" value="AKG90235.1"/>
    <property type="molecule type" value="Genomic_DNA"/>
</dbReference>
<keyword evidence="1" id="KW-1133">Transmembrane helix</keyword>
<keyword evidence="1" id="KW-0472">Membrane</keyword>
<geneLocation type="plasmid" evidence="2">
    <name>pHXY0908</name>
</geneLocation>
<keyword evidence="1" id="KW-0812">Transmembrane</keyword>
<evidence type="ECO:0000313" key="2">
    <source>
        <dbReference type="EMBL" id="AKG90235.1"/>
    </source>
</evidence>
<organism evidence="2">
    <name type="scientific">Salmonella typhimurium</name>
    <dbReference type="NCBI Taxonomy" id="90371"/>
    <lineage>
        <taxon>Bacteria</taxon>
        <taxon>Pseudomonadati</taxon>
        <taxon>Pseudomonadota</taxon>
        <taxon>Gammaproteobacteria</taxon>
        <taxon>Enterobacterales</taxon>
        <taxon>Enterobacteriaceae</taxon>
        <taxon>Salmonella</taxon>
    </lineage>
</organism>
<dbReference type="AlphaFoldDB" id="A0A0H3VX29"/>
<sequence length="49" mass="5441">MDLCSRVIINIGTTKRLCLDLKIVYAPFGAKGIVIACLLKLFIKFGEKL</sequence>
<keyword evidence="2" id="KW-0614">Plasmid</keyword>
<protein>
    <submittedName>
        <fullName evidence="2">Uncharacterized protein</fullName>
    </submittedName>
</protein>